<evidence type="ECO:0000313" key="2">
    <source>
        <dbReference type="EMBL" id="KAF0710179.1"/>
    </source>
</evidence>
<feature type="transmembrane region" description="Helical" evidence="1">
    <location>
        <begin position="321"/>
        <end position="344"/>
    </location>
</feature>
<evidence type="ECO:0000256" key="1">
    <source>
        <dbReference type="SAM" id="Phobius"/>
    </source>
</evidence>
<keyword evidence="1" id="KW-0472">Membrane</keyword>
<dbReference type="Gene3D" id="1.25.10.10">
    <property type="entry name" value="Leucine-rich Repeat Variant"/>
    <property type="match status" value="1"/>
</dbReference>
<name>A0A485KHH3_9STRA</name>
<organism evidence="3 4">
    <name type="scientific">Aphanomyces stellatus</name>
    <dbReference type="NCBI Taxonomy" id="120398"/>
    <lineage>
        <taxon>Eukaryota</taxon>
        <taxon>Sar</taxon>
        <taxon>Stramenopiles</taxon>
        <taxon>Oomycota</taxon>
        <taxon>Saprolegniomycetes</taxon>
        <taxon>Saprolegniales</taxon>
        <taxon>Verrucalvaceae</taxon>
        <taxon>Aphanomyces</taxon>
    </lineage>
</organism>
<reference evidence="2" key="2">
    <citation type="submission" date="2019-06" db="EMBL/GenBank/DDBJ databases">
        <title>Genomics analysis of Aphanomyces spp. identifies a new class of oomycete effector associated with host adaptation.</title>
        <authorList>
            <person name="Gaulin E."/>
        </authorList>
    </citation>
    <scope>NUCLEOTIDE SEQUENCE</scope>
    <source>
        <strain evidence="2">CBS 578.67</strain>
    </source>
</reference>
<gene>
    <name evidence="3" type="primary">Aste57867_5630</name>
    <name evidence="2" type="ORF">As57867_005617</name>
    <name evidence="3" type="ORF">ASTE57867_5630</name>
</gene>
<evidence type="ECO:0000313" key="3">
    <source>
        <dbReference type="EMBL" id="VFT82676.1"/>
    </source>
</evidence>
<dbReference type="SUPFAM" id="SSF48371">
    <property type="entry name" value="ARM repeat"/>
    <property type="match status" value="1"/>
</dbReference>
<sequence>MLFYREHVVDVLLLLEQFYHDAFATKRCLTEISRLLRATPPASLAVLATDYHFVPRLHACLQPHAANMDIVHSLCLVLQHLLRLPDATDGSTSSALHHDHVVESGLWKIVLDAMKRDLDNVAFHIIGFALLSSLCYAAPFTPHETNQRDLVHAGAMDMVLHITTLHSEMTAVGASTLADLCYKNRTSLAMCVCHDLAEATNADRAFKAEAFQLFSKGLHRAFRDAASVSSIAAAIFHLHVASPAKAQQCFLQWSLLDRWVTCVSAHVDALDVQYQLLRTLDLLLRHNETAKDAFCAKEMPFHLVTALDAMHDTFGVALAPVAYVAAIVFASVAVTTTSAGAWFVHGGRIQNLIKASVHSFAVSSLTHFPKAIPALEQCIRLVELLAMPGTYRAILIRAGAARHIRYIYTSKKHDGVIVLCERALGALESGS</sequence>
<protein>
    <submittedName>
        <fullName evidence="3">Aste57867_5630 protein</fullName>
    </submittedName>
</protein>
<reference evidence="3 4" key="1">
    <citation type="submission" date="2019-03" db="EMBL/GenBank/DDBJ databases">
        <authorList>
            <person name="Gaulin E."/>
            <person name="Dumas B."/>
        </authorList>
    </citation>
    <scope>NUCLEOTIDE SEQUENCE [LARGE SCALE GENOMIC DNA]</scope>
    <source>
        <strain evidence="3">CBS 568.67</strain>
    </source>
</reference>
<dbReference type="AlphaFoldDB" id="A0A485KHH3"/>
<dbReference type="EMBL" id="CAADRA010002084">
    <property type="protein sequence ID" value="VFT82676.1"/>
    <property type="molecule type" value="Genomic_DNA"/>
</dbReference>
<dbReference type="InterPro" id="IPR016024">
    <property type="entry name" value="ARM-type_fold"/>
</dbReference>
<dbReference type="EMBL" id="VJMH01002082">
    <property type="protein sequence ID" value="KAF0710179.1"/>
    <property type="molecule type" value="Genomic_DNA"/>
</dbReference>
<keyword evidence="1" id="KW-1133">Transmembrane helix</keyword>
<dbReference type="Proteomes" id="UP000332933">
    <property type="component" value="Unassembled WGS sequence"/>
</dbReference>
<evidence type="ECO:0000313" key="4">
    <source>
        <dbReference type="Proteomes" id="UP000332933"/>
    </source>
</evidence>
<keyword evidence="4" id="KW-1185">Reference proteome</keyword>
<dbReference type="OrthoDB" id="72398at2759"/>
<proteinExistence type="predicted"/>
<dbReference type="InterPro" id="IPR011989">
    <property type="entry name" value="ARM-like"/>
</dbReference>
<keyword evidence="1" id="KW-0812">Transmembrane</keyword>
<accession>A0A485KHH3</accession>